<reference evidence="2" key="1">
    <citation type="submission" date="2024-06" db="EMBL/GenBank/DDBJ databases">
        <authorList>
            <person name="Liu X."/>
            <person name="Lenzi L."/>
            <person name="Haldenby T S."/>
            <person name="Uol C."/>
        </authorList>
    </citation>
    <scope>NUCLEOTIDE SEQUENCE</scope>
</reference>
<organism evidence="2 3">
    <name type="scientific">Calicophoron daubneyi</name>
    <name type="common">Rumen fluke</name>
    <name type="synonym">Paramphistomum daubneyi</name>
    <dbReference type="NCBI Taxonomy" id="300641"/>
    <lineage>
        <taxon>Eukaryota</taxon>
        <taxon>Metazoa</taxon>
        <taxon>Spiralia</taxon>
        <taxon>Lophotrochozoa</taxon>
        <taxon>Platyhelminthes</taxon>
        <taxon>Trematoda</taxon>
        <taxon>Digenea</taxon>
        <taxon>Plagiorchiida</taxon>
        <taxon>Pronocephalata</taxon>
        <taxon>Paramphistomoidea</taxon>
        <taxon>Paramphistomidae</taxon>
        <taxon>Calicophoron</taxon>
    </lineage>
</organism>
<sequence>MEIVGRVYLQYTEQHISETIPRLPEIRLPENVLFYLWILQNECDKAAENGARVDRNLDKNKIDDCLVVRIATHLSPSFRDLLKCPLDSDCDWSIDDDTSGDRNPRFSQRVFYPPKPNR</sequence>
<proteinExistence type="predicted"/>
<comment type="caution">
    <text evidence="2">The sequence shown here is derived from an EMBL/GenBank/DDBJ whole genome shotgun (WGS) entry which is preliminary data.</text>
</comment>
<dbReference type="Proteomes" id="UP001497525">
    <property type="component" value="Unassembled WGS sequence"/>
</dbReference>
<protein>
    <submittedName>
        <fullName evidence="2">Uncharacterized protein</fullName>
    </submittedName>
</protein>
<evidence type="ECO:0000313" key="2">
    <source>
        <dbReference type="EMBL" id="CAL5135506.1"/>
    </source>
</evidence>
<name>A0AAV2THD1_CALDB</name>
<gene>
    <name evidence="2" type="ORF">CDAUBV1_LOCUS9644</name>
</gene>
<dbReference type="AlphaFoldDB" id="A0AAV2THD1"/>
<dbReference type="EMBL" id="CAXLJL010000267">
    <property type="protein sequence ID" value="CAL5135506.1"/>
    <property type="molecule type" value="Genomic_DNA"/>
</dbReference>
<accession>A0AAV2THD1</accession>
<feature type="region of interest" description="Disordered" evidence="1">
    <location>
        <begin position="95"/>
        <end position="118"/>
    </location>
</feature>
<evidence type="ECO:0000256" key="1">
    <source>
        <dbReference type="SAM" id="MobiDB-lite"/>
    </source>
</evidence>
<evidence type="ECO:0000313" key="3">
    <source>
        <dbReference type="Proteomes" id="UP001497525"/>
    </source>
</evidence>